<keyword evidence="3" id="KW-1185">Reference proteome</keyword>
<dbReference type="Proteomes" id="UP001642484">
    <property type="component" value="Unassembled WGS sequence"/>
</dbReference>
<protein>
    <submittedName>
        <fullName evidence="2">Uncharacterized protein</fullName>
    </submittedName>
</protein>
<reference evidence="2 3" key="1">
    <citation type="submission" date="2024-02" db="EMBL/GenBank/DDBJ databases">
        <authorList>
            <person name="Chen Y."/>
            <person name="Shah S."/>
            <person name="Dougan E. K."/>
            <person name="Thang M."/>
            <person name="Chan C."/>
        </authorList>
    </citation>
    <scope>NUCLEOTIDE SEQUENCE [LARGE SCALE GENOMIC DNA]</scope>
</reference>
<proteinExistence type="predicted"/>
<sequence>MHAGMHVNIYRYMLEIIFFEWVLSITVPSKHPEDHHPEDSTLPRLGRPERLIGASRMTRLASLQSSHGACSKARGYQAHEEHSPAWKICSPCHEQDQEDEGGLSSLPST</sequence>
<evidence type="ECO:0000313" key="3">
    <source>
        <dbReference type="Proteomes" id="UP001642484"/>
    </source>
</evidence>
<feature type="compositionally biased region" description="Basic and acidic residues" evidence="1">
    <location>
        <begin position="30"/>
        <end position="49"/>
    </location>
</feature>
<feature type="region of interest" description="Disordered" evidence="1">
    <location>
        <begin position="29"/>
        <end position="49"/>
    </location>
</feature>
<name>A0ABP0I8C2_9DINO</name>
<evidence type="ECO:0000256" key="1">
    <source>
        <dbReference type="SAM" id="MobiDB-lite"/>
    </source>
</evidence>
<comment type="caution">
    <text evidence="2">The sequence shown here is derived from an EMBL/GenBank/DDBJ whole genome shotgun (WGS) entry which is preliminary data.</text>
</comment>
<gene>
    <name evidence="2" type="ORF">CCMP2556_LOCUS4917</name>
</gene>
<accession>A0ABP0I8C2</accession>
<organism evidence="2 3">
    <name type="scientific">Durusdinium trenchii</name>
    <dbReference type="NCBI Taxonomy" id="1381693"/>
    <lineage>
        <taxon>Eukaryota</taxon>
        <taxon>Sar</taxon>
        <taxon>Alveolata</taxon>
        <taxon>Dinophyceae</taxon>
        <taxon>Suessiales</taxon>
        <taxon>Symbiodiniaceae</taxon>
        <taxon>Durusdinium</taxon>
    </lineage>
</organism>
<evidence type="ECO:0000313" key="2">
    <source>
        <dbReference type="EMBL" id="CAK8997595.1"/>
    </source>
</evidence>
<dbReference type="EMBL" id="CAXAMN010002069">
    <property type="protein sequence ID" value="CAK8997595.1"/>
    <property type="molecule type" value="Genomic_DNA"/>
</dbReference>